<name>A0ABV3G6X8_MICGL</name>
<organism evidence="2 3">
    <name type="scientific">Microtetraspora glauca</name>
    <dbReference type="NCBI Taxonomy" id="1996"/>
    <lineage>
        <taxon>Bacteria</taxon>
        <taxon>Bacillati</taxon>
        <taxon>Actinomycetota</taxon>
        <taxon>Actinomycetes</taxon>
        <taxon>Streptosporangiales</taxon>
        <taxon>Streptosporangiaceae</taxon>
        <taxon>Microtetraspora</taxon>
    </lineage>
</organism>
<evidence type="ECO:0000259" key="1">
    <source>
        <dbReference type="Pfam" id="PF18075"/>
    </source>
</evidence>
<dbReference type="Pfam" id="PF18075">
    <property type="entry name" value="FtsX_ECD"/>
    <property type="match status" value="2"/>
</dbReference>
<dbReference type="InterPro" id="IPR040690">
    <property type="entry name" value="FtsX_ECD"/>
</dbReference>
<feature type="domain" description="FtsX extracellular" evidence="1">
    <location>
        <begin position="44"/>
        <end position="154"/>
    </location>
</feature>
<protein>
    <submittedName>
        <fullName evidence="2">Permease-like cell division protein FtsX</fullName>
    </submittedName>
</protein>
<feature type="domain" description="FtsX extracellular" evidence="1">
    <location>
        <begin position="189"/>
        <end position="268"/>
    </location>
</feature>
<accession>A0ABV3G6X8</accession>
<reference evidence="2 3" key="1">
    <citation type="submission" date="2024-06" db="EMBL/GenBank/DDBJ databases">
        <title>The Natural Products Discovery Center: Release of the First 8490 Sequenced Strains for Exploring Actinobacteria Biosynthetic Diversity.</title>
        <authorList>
            <person name="Kalkreuter E."/>
            <person name="Kautsar S.A."/>
            <person name="Yang D."/>
            <person name="Bader C.D."/>
            <person name="Teijaro C.N."/>
            <person name="Fluegel L."/>
            <person name="Davis C.M."/>
            <person name="Simpson J.R."/>
            <person name="Lauterbach L."/>
            <person name="Steele A.D."/>
            <person name="Gui C."/>
            <person name="Meng S."/>
            <person name="Li G."/>
            <person name="Viehrig K."/>
            <person name="Ye F."/>
            <person name="Su P."/>
            <person name="Kiefer A.F."/>
            <person name="Nichols A."/>
            <person name="Cepeda A.J."/>
            <person name="Yan W."/>
            <person name="Fan B."/>
            <person name="Jiang Y."/>
            <person name="Adhikari A."/>
            <person name="Zheng C.-J."/>
            <person name="Schuster L."/>
            <person name="Cowan T.M."/>
            <person name="Smanski M.J."/>
            <person name="Chevrette M.G."/>
            <person name="De Carvalho L.P.S."/>
            <person name="Shen B."/>
        </authorList>
    </citation>
    <scope>NUCLEOTIDE SEQUENCE [LARGE SCALE GENOMIC DNA]</scope>
    <source>
        <strain evidence="2 3">NPDC050100</strain>
    </source>
</reference>
<dbReference type="RefSeq" id="WP_061253428.1">
    <property type="nucleotide sequence ID" value="NZ_JBFALK010000001.1"/>
</dbReference>
<dbReference type="EMBL" id="JBFALK010000001">
    <property type="protein sequence ID" value="MEV0967386.1"/>
    <property type="molecule type" value="Genomic_DNA"/>
</dbReference>
<proteinExistence type="predicted"/>
<sequence>MWKPIAAAASMGLLIVGAVADGPGRLVPLLPPPDGPWPETGTFSAFLCDEKPSVWRACQVRESVPLTDGEKAAIEVALAAMPEVTGFRFETREEAFANLKKERETGIGVDVASRAVLDTMDASDMPESYRGELGPGDWRAAMDRLENLPGVSNVSANLDSFWEGKADAVVAMCPRKVSGIPACEARGRATESEEQAVSGRIRRLPGVEKLYFANWMRALREFQHSSWKPIGSVAERSLAPDAFYVKLADPSTYPQVEEALTGMAGVAFVKRLTMP</sequence>
<evidence type="ECO:0000313" key="2">
    <source>
        <dbReference type="EMBL" id="MEV0967386.1"/>
    </source>
</evidence>
<gene>
    <name evidence="2" type="ORF">AB0I59_02025</name>
</gene>
<keyword evidence="3" id="KW-1185">Reference proteome</keyword>
<comment type="caution">
    <text evidence="2">The sequence shown here is derived from an EMBL/GenBank/DDBJ whole genome shotgun (WGS) entry which is preliminary data.</text>
</comment>
<dbReference type="Gene3D" id="3.30.70.3040">
    <property type="match status" value="2"/>
</dbReference>
<evidence type="ECO:0000313" key="3">
    <source>
        <dbReference type="Proteomes" id="UP001551675"/>
    </source>
</evidence>
<dbReference type="Proteomes" id="UP001551675">
    <property type="component" value="Unassembled WGS sequence"/>
</dbReference>